<sequence length="86" mass="9830">MKPEDVPEARKRLNELQSFTLGEVVDAAKRAYEAMDKVPPDISEAAVQWGRFNSFLDSFDKLLSAEERLVRLHSSKRGAKREALPW</sequence>
<reference evidence="1" key="1">
    <citation type="journal article" date="2014" name="Front. Microbiol.">
        <title>High frequency of phylogenetically diverse reductive dehalogenase-homologous genes in deep subseafloor sedimentary metagenomes.</title>
        <authorList>
            <person name="Kawai M."/>
            <person name="Futagami T."/>
            <person name="Toyoda A."/>
            <person name="Takaki Y."/>
            <person name="Nishi S."/>
            <person name="Hori S."/>
            <person name="Arai W."/>
            <person name="Tsubouchi T."/>
            <person name="Morono Y."/>
            <person name="Uchiyama I."/>
            <person name="Ito T."/>
            <person name="Fujiyama A."/>
            <person name="Inagaki F."/>
            <person name="Takami H."/>
        </authorList>
    </citation>
    <scope>NUCLEOTIDE SEQUENCE</scope>
    <source>
        <strain evidence="1">Expedition CK06-06</strain>
    </source>
</reference>
<gene>
    <name evidence="1" type="ORF">S06H3_28499</name>
</gene>
<name>X1MC99_9ZZZZ</name>
<dbReference type="AlphaFoldDB" id="X1MC99"/>
<evidence type="ECO:0000313" key="1">
    <source>
        <dbReference type="EMBL" id="GAI29287.1"/>
    </source>
</evidence>
<comment type="caution">
    <text evidence="1">The sequence shown here is derived from an EMBL/GenBank/DDBJ whole genome shotgun (WGS) entry which is preliminary data.</text>
</comment>
<proteinExistence type="predicted"/>
<protein>
    <submittedName>
        <fullName evidence="1">Uncharacterized protein</fullName>
    </submittedName>
</protein>
<organism evidence="1">
    <name type="scientific">marine sediment metagenome</name>
    <dbReference type="NCBI Taxonomy" id="412755"/>
    <lineage>
        <taxon>unclassified sequences</taxon>
        <taxon>metagenomes</taxon>
        <taxon>ecological metagenomes</taxon>
    </lineage>
</organism>
<accession>X1MC99</accession>
<dbReference type="EMBL" id="BARV01016635">
    <property type="protein sequence ID" value="GAI29287.1"/>
    <property type="molecule type" value="Genomic_DNA"/>
</dbReference>